<dbReference type="InterPro" id="IPR008258">
    <property type="entry name" value="Transglycosylase_SLT_dom_1"/>
</dbReference>
<dbReference type="GO" id="GO:0016020">
    <property type="term" value="C:membrane"/>
    <property type="evidence" value="ECO:0007669"/>
    <property type="project" value="InterPro"/>
</dbReference>
<reference evidence="3" key="1">
    <citation type="submission" date="2019-04" db="EMBL/GenBank/DDBJ databases">
        <title>Evolution of Biomass-Degrading Anaerobic Consortia Revealed by Metagenomics.</title>
        <authorList>
            <person name="Peng X."/>
        </authorList>
    </citation>
    <scope>NUCLEOTIDE SEQUENCE</scope>
    <source>
        <strain evidence="3">SIG311</strain>
    </source>
</reference>
<protein>
    <submittedName>
        <fullName evidence="3">Lytic transglycosylase domain-containing protein</fullName>
    </submittedName>
</protein>
<sequence length="226" mass="24594">MKISVASMDSMVTYEEIIETPNKETSTSNANATSKAFVKALNQKTVADNIKTATSYKDIFIEASQKYGVSYDLLTAIAEQESGFNPNAVSNTGAMGIMQIMPATANELKLNHPFDAYENIMAGANYISQKLKEYNGDLDKALAAYNAGSNAVDMYGGVPPYGETLSYVQGVKAIMQRGADVPYTNYISRTASKAEIEADLKTLLKDLPETDEYAALRNTLAEINYL</sequence>
<dbReference type="InterPro" id="IPR000189">
    <property type="entry name" value="Transglyc_AS"/>
</dbReference>
<organism evidence="3 4">
    <name type="scientific">Pseudobutyrivibrio ruminis</name>
    <dbReference type="NCBI Taxonomy" id="46206"/>
    <lineage>
        <taxon>Bacteria</taxon>
        <taxon>Bacillati</taxon>
        <taxon>Bacillota</taxon>
        <taxon>Clostridia</taxon>
        <taxon>Lachnospirales</taxon>
        <taxon>Lachnospiraceae</taxon>
        <taxon>Pseudobutyrivibrio</taxon>
    </lineage>
</organism>
<evidence type="ECO:0000313" key="4">
    <source>
        <dbReference type="Proteomes" id="UP000766246"/>
    </source>
</evidence>
<dbReference type="PROSITE" id="PS00922">
    <property type="entry name" value="TRANSGLYCOSYLASE"/>
    <property type="match status" value="1"/>
</dbReference>
<dbReference type="Gene3D" id="1.10.530.10">
    <property type="match status" value="1"/>
</dbReference>
<name>A0A927UBV5_9FIRM</name>
<dbReference type="EMBL" id="SVER01000013">
    <property type="protein sequence ID" value="MBE5919474.1"/>
    <property type="molecule type" value="Genomic_DNA"/>
</dbReference>
<feature type="domain" description="Transglycosylase SLT" evidence="2">
    <location>
        <begin position="59"/>
        <end position="153"/>
    </location>
</feature>
<comment type="similarity">
    <text evidence="1">Belongs to the transglycosylase Slt family.</text>
</comment>
<dbReference type="Pfam" id="PF01464">
    <property type="entry name" value="SLT"/>
    <property type="match status" value="1"/>
</dbReference>
<dbReference type="GO" id="GO:0000270">
    <property type="term" value="P:peptidoglycan metabolic process"/>
    <property type="evidence" value="ECO:0007669"/>
    <property type="project" value="InterPro"/>
</dbReference>
<dbReference type="AlphaFoldDB" id="A0A927UBV5"/>
<dbReference type="GO" id="GO:0008933">
    <property type="term" value="F:peptidoglycan lytic transglycosylase activity"/>
    <property type="evidence" value="ECO:0007669"/>
    <property type="project" value="InterPro"/>
</dbReference>
<dbReference type="Proteomes" id="UP000766246">
    <property type="component" value="Unassembled WGS sequence"/>
</dbReference>
<comment type="caution">
    <text evidence="3">The sequence shown here is derived from an EMBL/GenBank/DDBJ whole genome shotgun (WGS) entry which is preliminary data.</text>
</comment>
<evidence type="ECO:0000313" key="3">
    <source>
        <dbReference type="EMBL" id="MBE5919474.1"/>
    </source>
</evidence>
<dbReference type="PANTHER" id="PTHR37423:SF2">
    <property type="entry name" value="MEMBRANE-BOUND LYTIC MUREIN TRANSGLYCOSYLASE C"/>
    <property type="match status" value="1"/>
</dbReference>
<dbReference type="PANTHER" id="PTHR37423">
    <property type="entry name" value="SOLUBLE LYTIC MUREIN TRANSGLYCOSYLASE-RELATED"/>
    <property type="match status" value="1"/>
</dbReference>
<evidence type="ECO:0000256" key="1">
    <source>
        <dbReference type="ARBA" id="ARBA00007734"/>
    </source>
</evidence>
<gene>
    <name evidence="3" type="ORF">E7272_06465</name>
</gene>
<dbReference type="InterPro" id="IPR023346">
    <property type="entry name" value="Lysozyme-like_dom_sf"/>
</dbReference>
<proteinExistence type="inferred from homology"/>
<dbReference type="CDD" id="cd00254">
    <property type="entry name" value="LT-like"/>
    <property type="match status" value="1"/>
</dbReference>
<evidence type="ECO:0000259" key="2">
    <source>
        <dbReference type="Pfam" id="PF01464"/>
    </source>
</evidence>
<accession>A0A927UBV5</accession>
<dbReference type="SUPFAM" id="SSF53955">
    <property type="entry name" value="Lysozyme-like"/>
    <property type="match status" value="1"/>
</dbReference>